<feature type="domain" description="Heterokaryon incompatibility" evidence="2">
    <location>
        <begin position="255"/>
        <end position="400"/>
    </location>
</feature>
<feature type="region of interest" description="Disordered" evidence="1">
    <location>
        <begin position="657"/>
        <end position="680"/>
    </location>
</feature>
<keyword evidence="4" id="KW-1185">Reference proteome</keyword>
<dbReference type="RefSeq" id="XP_030999236.1">
    <property type="nucleotide sequence ID" value="XM_031137438.1"/>
</dbReference>
<gene>
    <name evidence="3" type="ORF">E0L32_003168</name>
</gene>
<dbReference type="GeneID" id="41970615"/>
<proteinExistence type="predicted"/>
<accession>A0A507B339</accession>
<evidence type="ECO:0000256" key="1">
    <source>
        <dbReference type="SAM" id="MobiDB-lite"/>
    </source>
</evidence>
<dbReference type="OrthoDB" id="2975793at2759"/>
<reference evidence="3 4" key="1">
    <citation type="submission" date="2019-06" db="EMBL/GenBank/DDBJ databases">
        <title>Draft genome sequence of the filamentous fungus Phialemoniopsis curvata isolated from diesel fuel.</title>
        <authorList>
            <person name="Varaljay V.A."/>
            <person name="Lyon W.J."/>
            <person name="Crouch A.L."/>
            <person name="Drake C.E."/>
            <person name="Hollomon J.M."/>
            <person name="Nadeau L.J."/>
            <person name="Nunn H.S."/>
            <person name="Stevenson B.S."/>
            <person name="Bojanowski C.L."/>
            <person name="Crookes-Goodson W.J."/>
        </authorList>
    </citation>
    <scope>NUCLEOTIDE SEQUENCE [LARGE SCALE GENOMIC DNA]</scope>
    <source>
        <strain evidence="3 4">D216</strain>
    </source>
</reference>
<dbReference type="InterPro" id="IPR010730">
    <property type="entry name" value="HET"/>
</dbReference>
<evidence type="ECO:0000313" key="3">
    <source>
        <dbReference type="EMBL" id="TPX17525.1"/>
    </source>
</evidence>
<comment type="caution">
    <text evidence="3">The sequence shown here is derived from an EMBL/GenBank/DDBJ whole genome shotgun (WGS) entry which is preliminary data.</text>
</comment>
<organism evidence="3 4">
    <name type="scientific">Thyridium curvatum</name>
    <dbReference type="NCBI Taxonomy" id="1093900"/>
    <lineage>
        <taxon>Eukaryota</taxon>
        <taxon>Fungi</taxon>
        <taxon>Dikarya</taxon>
        <taxon>Ascomycota</taxon>
        <taxon>Pezizomycotina</taxon>
        <taxon>Sordariomycetes</taxon>
        <taxon>Sordariomycetidae</taxon>
        <taxon>Thyridiales</taxon>
        <taxon>Thyridiaceae</taxon>
        <taxon>Thyridium</taxon>
    </lineage>
</organism>
<dbReference type="STRING" id="1093900.A0A507B339"/>
<dbReference type="EMBL" id="SKBQ01000013">
    <property type="protein sequence ID" value="TPX17525.1"/>
    <property type="molecule type" value="Genomic_DNA"/>
</dbReference>
<protein>
    <recommendedName>
        <fullName evidence="2">Heterokaryon incompatibility domain-containing protein</fullName>
    </recommendedName>
</protein>
<name>A0A507B339_9PEZI</name>
<dbReference type="PANTHER" id="PTHR33112:SF12">
    <property type="entry name" value="HETEROKARYON INCOMPATIBILITY DOMAIN-CONTAINING PROTEIN"/>
    <property type="match status" value="1"/>
</dbReference>
<dbReference type="Pfam" id="PF06985">
    <property type="entry name" value="HET"/>
    <property type="match status" value="1"/>
</dbReference>
<evidence type="ECO:0000313" key="4">
    <source>
        <dbReference type="Proteomes" id="UP000319257"/>
    </source>
</evidence>
<dbReference type="Proteomes" id="UP000319257">
    <property type="component" value="Unassembled WGS sequence"/>
</dbReference>
<dbReference type="InParanoid" id="A0A507B339"/>
<evidence type="ECO:0000259" key="2">
    <source>
        <dbReference type="Pfam" id="PF06985"/>
    </source>
</evidence>
<sequence>MAEGQSCVVLDELLSCLISEQATSTSGTELCAVCQHVGLVNSIQEKRPDDDSKPTVLSHWHLGSLQRLRQRSASCPGCRIILSASEIVPLPDVPDPETTFVLIQHRLFGLEYRGHDSEADALIAQMRCRRSWAHCCTDHRMVWTNWLGILEVVLQPADAPGATAGVIALSERQMVEDPIPYDKENLDDDDSYRTQGSGRRTAEKVNIDRVKEWLAICTTAHADCRIHSSGSSQHTIRAIDVQEKRVVTASTSHQYVALSYVWGEETAPLLTRATLTQYSELNGLDQASIPQTIEDAMQFVKDIGLRYLWVDSLCIVQDDAQDKNSQLPLMSSIYGSVNLVVVAAAGTDAESGLPGIGETSREQWQQAGVVDGKEFITVHPSMNRILSKSSWNTRGWTFQEAMLSRRCIVFTPRLVYWSCHSASWREDLVFEIPTVSLQPNFTNSLWGIHGNCDGRVGSLPLHGTSFCRSSRYLDMVQRFCARRFKEESDTLWAFMGVMGLQVSMYPRGFVWGHPYEALDVSLLWHPKVYDCGHAHFRRAKHRVMLDGEVRDLDFPTWSWLSPRDAVTFPTICGEVIVSQVTWHDTIKVGADERFGWDDMGESSRHLNAIPGLDSQLDTTFTSGEGMGSFVMDYGLLHFTAKTAELVLRVDDAQIKVDEEGKALDPPEDKGNDNTHGDEEGEPKMLEVTIHNANGPEMGRIKVLESLVGQHSETTVEFVLLSSNAHKETSSSCGVIKEGPESGDIQHVKDCEHVYSHNIMLIVKSGNAYTRQGLATVVAGKWVGVETAEKDIILA</sequence>
<dbReference type="AlphaFoldDB" id="A0A507B339"/>
<feature type="region of interest" description="Disordered" evidence="1">
    <location>
        <begin position="180"/>
        <end position="199"/>
    </location>
</feature>
<dbReference type="PANTHER" id="PTHR33112">
    <property type="entry name" value="DOMAIN PROTEIN, PUTATIVE-RELATED"/>
    <property type="match status" value="1"/>
</dbReference>